<evidence type="ECO:0000256" key="19">
    <source>
        <dbReference type="SAM" id="SignalP"/>
    </source>
</evidence>
<evidence type="ECO:0000256" key="10">
    <source>
        <dbReference type="ARBA" id="ARBA00022741"/>
    </source>
</evidence>
<keyword evidence="11" id="KW-0418">Kinase</keyword>
<comment type="subcellular location">
    <subcellularLocation>
        <location evidence="2">Cell inner membrane</location>
        <topology evidence="2">Multi-pass membrane protein</topology>
    </subcellularLocation>
</comment>
<dbReference type="InterPro" id="IPR013767">
    <property type="entry name" value="PAS_fold"/>
</dbReference>
<feature type="domain" description="Response regulatory" evidence="21">
    <location>
        <begin position="970"/>
        <end position="1084"/>
    </location>
</feature>
<keyword evidence="10" id="KW-0547">Nucleotide-binding</keyword>
<dbReference type="Gene3D" id="3.30.450.20">
    <property type="entry name" value="PAS domain"/>
    <property type="match status" value="1"/>
</dbReference>
<name>A0A8E1V7I6_9GAMM</name>
<evidence type="ECO:0000256" key="12">
    <source>
        <dbReference type="ARBA" id="ARBA00022840"/>
    </source>
</evidence>
<keyword evidence="9 19" id="KW-0732">Signal</keyword>
<dbReference type="Gene3D" id="3.40.190.10">
    <property type="entry name" value="Periplasmic binding protein-like II"/>
    <property type="match status" value="4"/>
</dbReference>
<dbReference type="InterPro" id="IPR011006">
    <property type="entry name" value="CheY-like_superfamily"/>
</dbReference>
<evidence type="ECO:0000256" key="16">
    <source>
        <dbReference type="PROSITE-ProRule" id="PRU00110"/>
    </source>
</evidence>
<evidence type="ECO:0000256" key="15">
    <source>
        <dbReference type="ARBA" id="ARBA00023136"/>
    </source>
</evidence>
<keyword evidence="15 18" id="KW-0472">Membrane</keyword>
<feature type="modified residue" description="Phosphohistidine" evidence="16">
    <location>
        <position position="1147"/>
    </location>
</feature>
<evidence type="ECO:0000256" key="7">
    <source>
        <dbReference type="ARBA" id="ARBA00022679"/>
    </source>
</evidence>
<dbReference type="InterPro" id="IPR036890">
    <property type="entry name" value="HATPase_C_sf"/>
</dbReference>
<dbReference type="PROSITE" id="PS50110">
    <property type="entry name" value="RESPONSE_REGULATORY"/>
    <property type="match status" value="1"/>
</dbReference>
<keyword evidence="14" id="KW-0902">Two-component regulatory system</keyword>
<dbReference type="InterPro" id="IPR003661">
    <property type="entry name" value="HisK_dim/P_dom"/>
</dbReference>
<dbReference type="GO" id="GO:0006355">
    <property type="term" value="P:regulation of DNA-templated transcription"/>
    <property type="evidence" value="ECO:0007669"/>
    <property type="project" value="InterPro"/>
</dbReference>
<evidence type="ECO:0000256" key="11">
    <source>
        <dbReference type="ARBA" id="ARBA00022777"/>
    </source>
</evidence>
<dbReference type="CDD" id="cd17546">
    <property type="entry name" value="REC_hyHK_CKI1_RcsC-like"/>
    <property type="match status" value="1"/>
</dbReference>
<keyword evidence="4" id="KW-1003">Cell membrane</keyword>
<keyword evidence="6 17" id="KW-0597">Phosphoprotein</keyword>
<evidence type="ECO:0000256" key="3">
    <source>
        <dbReference type="ARBA" id="ARBA00012438"/>
    </source>
</evidence>
<dbReference type="SUPFAM" id="SSF53850">
    <property type="entry name" value="Periplasmic binding protein-like II"/>
    <property type="match status" value="2"/>
</dbReference>
<dbReference type="InterPro" id="IPR008207">
    <property type="entry name" value="Sig_transdc_His_kin_Hpt_dom"/>
</dbReference>
<evidence type="ECO:0000256" key="5">
    <source>
        <dbReference type="ARBA" id="ARBA00022519"/>
    </source>
</evidence>
<accession>A0A8E1V7I6</accession>
<dbReference type="CDD" id="cd13705">
    <property type="entry name" value="PBP2_BvgS_D1"/>
    <property type="match status" value="1"/>
</dbReference>
<dbReference type="SUPFAM" id="SSF55874">
    <property type="entry name" value="ATPase domain of HSP90 chaperone/DNA topoisomerase II/histidine kinase"/>
    <property type="match status" value="1"/>
</dbReference>
<dbReference type="InterPro" id="IPR049870">
    <property type="entry name" value="BvgS-like_periplasmic1"/>
</dbReference>
<comment type="catalytic activity">
    <reaction evidence="1">
        <text>ATP + protein L-histidine = ADP + protein N-phospho-L-histidine.</text>
        <dbReference type="EC" id="2.7.13.3"/>
    </reaction>
</comment>
<dbReference type="Pfam" id="PF02518">
    <property type="entry name" value="HATPase_c"/>
    <property type="match status" value="1"/>
</dbReference>
<evidence type="ECO:0000256" key="18">
    <source>
        <dbReference type="SAM" id="Phobius"/>
    </source>
</evidence>
<dbReference type="Gene3D" id="3.30.565.10">
    <property type="entry name" value="Histidine kinase-like ATPase, C-terminal domain"/>
    <property type="match status" value="1"/>
</dbReference>
<dbReference type="PRINTS" id="PR00344">
    <property type="entry name" value="BCTRLSENSOR"/>
</dbReference>
<dbReference type="Gene3D" id="3.40.50.2300">
    <property type="match status" value="1"/>
</dbReference>
<dbReference type="InterPro" id="IPR003594">
    <property type="entry name" value="HATPase_dom"/>
</dbReference>
<feature type="transmembrane region" description="Helical" evidence="18">
    <location>
        <begin position="536"/>
        <end position="556"/>
    </location>
</feature>
<feature type="modified residue" description="4-aspartylphosphate" evidence="17">
    <location>
        <position position="1019"/>
    </location>
</feature>
<keyword evidence="7" id="KW-0808">Transferase</keyword>
<keyword evidence="12" id="KW-0067">ATP-binding</keyword>
<dbReference type="SMART" id="SM00387">
    <property type="entry name" value="HATPase_c"/>
    <property type="match status" value="1"/>
</dbReference>
<dbReference type="InterPro" id="IPR036641">
    <property type="entry name" value="HPT_dom_sf"/>
</dbReference>
<evidence type="ECO:0000256" key="14">
    <source>
        <dbReference type="ARBA" id="ARBA00023012"/>
    </source>
</evidence>
<dbReference type="InterPro" id="IPR001789">
    <property type="entry name" value="Sig_transdc_resp-reg_receiver"/>
</dbReference>
<dbReference type="GO" id="GO:0009927">
    <property type="term" value="F:histidine phosphotransfer kinase activity"/>
    <property type="evidence" value="ECO:0007669"/>
    <property type="project" value="TreeGrafter"/>
</dbReference>
<evidence type="ECO:0000259" key="21">
    <source>
        <dbReference type="PROSITE" id="PS50110"/>
    </source>
</evidence>
<evidence type="ECO:0000256" key="1">
    <source>
        <dbReference type="ARBA" id="ARBA00000085"/>
    </source>
</evidence>
<evidence type="ECO:0000256" key="2">
    <source>
        <dbReference type="ARBA" id="ARBA00004429"/>
    </source>
</evidence>
<dbReference type="Pfam" id="PF00072">
    <property type="entry name" value="Response_reg"/>
    <property type="match status" value="1"/>
</dbReference>
<dbReference type="CDD" id="cd13707">
    <property type="entry name" value="PBP2_BvgS_D2"/>
    <property type="match status" value="1"/>
</dbReference>
<reference evidence="23 24" key="1">
    <citation type="journal article" date="2016" name="Front. Microbiol.">
        <title>Genomic Resource of Rice Seed Associated Bacteria.</title>
        <authorList>
            <person name="Midha S."/>
            <person name="Bansal K."/>
            <person name="Sharma S."/>
            <person name="Kumar N."/>
            <person name="Patil P.P."/>
            <person name="Chaudhry V."/>
            <person name="Patil P.B."/>
        </authorList>
    </citation>
    <scope>NUCLEOTIDE SEQUENCE [LARGE SCALE GENOMIC DNA]</scope>
    <source>
        <strain evidence="23 24">SA3</strain>
    </source>
</reference>
<dbReference type="EMBL" id="LDSE01000027">
    <property type="protein sequence ID" value="KTS67017.1"/>
    <property type="molecule type" value="Genomic_DNA"/>
</dbReference>
<dbReference type="Pfam" id="PF00512">
    <property type="entry name" value="HisKA"/>
    <property type="match status" value="1"/>
</dbReference>
<keyword evidence="5" id="KW-0997">Cell inner membrane</keyword>
<dbReference type="SUPFAM" id="SSF55785">
    <property type="entry name" value="PYP-like sensor domain (PAS domain)"/>
    <property type="match status" value="1"/>
</dbReference>
<dbReference type="Pfam" id="PF00497">
    <property type="entry name" value="SBP_bac_3"/>
    <property type="match status" value="2"/>
</dbReference>
<evidence type="ECO:0000256" key="13">
    <source>
        <dbReference type="ARBA" id="ARBA00022989"/>
    </source>
</evidence>
<feature type="chain" id="PRO_5034881279" description="histidine kinase" evidence="19">
    <location>
        <begin position="18"/>
        <end position="1206"/>
    </location>
</feature>
<evidence type="ECO:0000256" key="4">
    <source>
        <dbReference type="ARBA" id="ARBA00022475"/>
    </source>
</evidence>
<dbReference type="Pfam" id="PF00989">
    <property type="entry name" value="PAS"/>
    <property type="match status" value="1"/>
</dbReference>
<dbReference type="InterPro" id="IPR004358">
    <property type="entry name" value="Sig_transdc_His_kin-like_C"/>
</dbReference>
<evidence type="ECO:0000259" key="20">
    <source>
        <dbReference type="PROSITE" id="PS50109"/>
    </source>
</evidence>
<dbReference type="Proteomes" id="UP000071979">
    <property type="component" value="Unassembled WGS sequence"/>
</dbReference>
<dbReference type="SMART" id="SM00448">
    <property type="entry name" value="REC"/>
    <property type="match status" value="1"/>
</dbReference>
<feature type="domain" description="HPt" evidence="22">
    <location>
        <begin position="1108"/>
        <end position="1206"/>
    </location>
</feature>
<protein>
    <recommendedName>
        <fullName evidence="3">histidine kinase</fullName>
        <ecNumber evidence="3">2.7.13.3</ecNumber>
    </recommendedName>
</protein>
<dbReference type="EC" id="2.7.13.3" evidence="3"/>
<dbReference type="Gene3D" id="1.10.287.130">
    <property type="match status" value="1"/>
</dbReference>
<proteinExistence type="predicted"/>
<dbReference type="SMART" id="SM00062">
    <property type="entry name" value="PBPb"/>
    <property type="match status" value="2"/>
</dbReference>
<dbReference type="InterPro" id="IPR005467">
    <property type="entry name" value="His_kinase_dom"/>
</dbReference>
<dbReference type="PROSITE" id="PS50109">
    <property type="entry name" value="HIS_KIN"/>
    <property type="match status" value="1"/>
</dbReference>
<evidence type="ECO:0000256" key="8">
    <source>
        <dbReference type="ARBA" id="ARBA00022692"/>
    </source>
</evidence>
<dbReference type="InterPro" id="IPR001638">
    <property type="entry name" value="Solute-binding_3/MltF_N"/>
</dbReference>
<evidence type="ECO:0000313" key="24">
    <source>
        <dbReference type="Proteomes" id="UP000071979"/>
    </source>
</evidence>
<dbReference type="SMART" id="SM00388">
    <property type="entry name" value="HisKA"/>
    <property type="match status" value="1"/>
</dbReference>
<dbReference type="InterPro" id="IPR049871">
    <property type="entry name" value="BvgS-like_periplasmic2"/>
</dbReference>
<dbReference type="InterPro" id="IPR035965">
    <property type="entry name" value="PAS-like_dom_sf"/>
</dbReference>
<dbReference type="SUPFAM" id="SSF47384">
    <property type="entry name" value="Homodimeric domain of signal transducing histidine kinase"/>
    <property type="match status" value="1"/>
</dbReference>
<dbReference type="GO" id="GO:0000155">
    <property type="term" value="F:phosphorelay sensor kinase activity"/>
    <property type="evidence" value="ECO:0007669"/>
    <property type="project" value="InterPro"/>
</dbReference>
<feature type="signal peptide" evidence="19">
    <location>
        <begin position="1"/>
        <end position="17"/>
    </location>
</feature>
<evidence type="ECO:0000256" key="9">
    <source>
        <dbReference type="ARBA" id="ARBA00022729"/>
    </source>
</evidence>
<dbReference type="PANTHER" id="PTHR43047:SF72">
    <property type="entry name" value="OSMOSENSING HISTIDINE PROTEIN KINASE SLN1"/>
    <property type="match status" value="1"/>
</dbReference>
<evidence type="ECO:0000256" key="6">
    <source>
        <dbReference type="ARBA" id="ARBA00022553"/>
    </source>
</evidence>
<dbReference type="CDD" id="cd16922">
    <property type="entry name" value="HATPase_EvgS-ArcB-TorS-like"/>
    <property type="match status" value="1"/>
</dbReference>
<evidence type="ECO:0000259" key="22">
    <source>
        <dbReference type="PROSITE" id="PS50894"/>
    </source>
</evidence>
<organism evidence="23 24">
    <name type="scientific">Pantoea dispersa</name>
    <dbReference type="NCBI Taxonomy" id="59814"/>
    <lineage>
        <taxon>Bacteria</taxon>
        <taxon>Pseudomonadati</taxon>
        <taxon>Pseudomonadota</taxon>
        <taxon>Gammaproteobacteria</taxon>
        <taxon>Enterobacterales</taxon>
        <taxon>Erwiniaceae</taxon>
        <taxon>Pantoea</taxon>
    </lineage>
</organism>
<keyword evidence="8 18" id="KW-0812">Transmembrane</keyword>
<dbReference type="SUPFAM" id="SSF47226">
    <property type="entry name" value="Histidine-containing phosphotransfer domain, HPT domain"/>
    <property type="match status" value="1"/>
</dbReference>
<gene>
    <name evidence="23" type="ORF">SA3R_14765</name>
</gene>
<evidence type="ECO:0000256" key="17">
    <source>
        <dbReference type="PROSITE-ProRule" id="PRU00169"/>
    </source>
</evidence>
<feature type="domain" description="Histidine kinase" evidence="20">
    <location>
        <begin position="732"/>
        <end position="948"/>
    </location>
</feature>
<evidence type="ECO:0000313" key="23">
    <source>
        <dbReference type="EMBL" id="KTS67017.1"/>
    </source>
</evidence>
<dbReference type="Pfam" id="PF01627">
    <property type="entry name" value="Hpt"/>
    <property type="match status" value="1"/>
</dbReference>
<dbReference type="PANTHER" id="PTHR43047">
    <property type="entry name" value="TWO-COMPONENT HISTIDINE PROTEIN KINASE"/>
    <property type="match status" value="1"/>
</dbReference>
<dbReference type="InterPro" id="IPR036097">
    <property type="entry name" value="HisK_dim/P_sf"/>
</dbReference>
<dbReference type="GO" id="GO:0005524">
    <property type="term" value="F:ATP binding"/>
    <property type="evidence" value="ECO:0007669"/>
    <property type="project" value="UniProtKB-KW"/>
</dbReference>
<keyword evidence="13 18" id="KW-1133">Transmembrane helix</keyword>
<dbReference type="Gene3D" id="1.20.120.160">
    <property type="entry name" value="HPT domain"/>
    <property type="match status" value="1"/>
</dbReference>
<dbReference type="PROSITE" id="PS50894">
    <property type="entry name" value="HPT"/>
    <property type="match status" value="1"/>
</dbReference>
<dbReference type="SUPFAM" id="SSF52172">
    <property type="entry name" value="CheY-like"/>
    <property type="match status" value="1"/>
</dbReference>
<comment type="caution">
    <text evidence="23">The sequence shown here is derived from an EMBL/GenBank/DDBJ whole genome shotgun (WGS) entry which is preliminary data.</text>
</comment>
<dbReference type="AlphaFoldDB" id="A0A8E1V7I6"/>
<dbReference type="CDD" id="cd00082">
    <property type="entry name" value="HisKA"/>
    <property type="match status" value="1"/>
</dbReference>
<dbReference type="GO" id="GO:0005886">
    <property type="term" value="C:plasma membrane"/>
    <property type="evidence" value="ECO:0007669"/>
    <property type="project" value="UniProtKB-SubCell"/>
</dbReference>
<sequence>MRLVTLLLLLLSPLLAAQPQPEIFQLFSREKLAPMHIELSGDEWRWLRIKHELRIAVWAPELPPYLIFQEAAGSGNSVEGIYADYLQLLARNLGVQAVMVRYPSQAAAQAAVKSGAADALFSSPGRELHDAAAFRATDSFLINRPVVIAAEKQASQPVPYDAPLRLAMREGSLTDAQIKQRFPQASIVRYPSSQAALAAVASGEADYALGSLLAAAFLIERSYVNQLALAAILPEDALYGSRLVVKADNQPLLKALNAAIAAIPGEQQRLISRQWTQRPDVWRLQDPLSLTPREQQWLQQHAQVKVAFNPFSAPLALLDEQGEFQGISADLLHLIQLRTGLFFNPVPAYSWRDGVQQLEQHQVAMLAAVAQDGGHQEAVRFTRPYLKVPLVLLVPDQPDAPQALYPGMKLSIVKGNPARQALLDRFPTLQLSEVDNASLALQLLQEGKVAGLIDNQLSVNTLLARYAQQPLKIVSRLALPPVELSFAVSRDQPELLSIIDKALADIQPSEISLIASRWQGTPQTTRTTWQLYRAQFYAISLLTALLLIACLAWVYYRGKEVKHRRRAEADLQAELRFRDALLNGLPTPVYVLDRNWNVVSANGAFQRFFAGVDAQRLSFSLYDQRHPLSPLISKLYPLMSPEAVNDPELVALAHNSLWGDTAQDLEIEIENGSEARMVHHWAQEQRDAQGNITGLICGWQDVTAYELLMLALQAEKKVADEANRAKSSFLATMSHEIRTPISAIIGLLELEGRKQRDNEAIQIAYESANTLLGLIGDILDMAKIESGQLELMPEWVSTEQLVLPVVRLFDGMASGKNLTLHYHSDTPPGLEVFIDAARFRQVIANYINNAIKFTHEGGVEVRVIGHEWEDGSLELEIEIEDSGVGISAVDQAKLFQPFAQTEEGRKQTGTGLGLVISAQLLEKMQGTMNLNSQPGRGTLIQLNVMMPARRARKLLEKTRVARSRALPQLNILVVDDHPANRLLLRSQLSELGQQISEASSGEEALALLAHQSFDLIITDCNMPGMSGIELTQTLRRSGNAVKIFGLTANAQSDVRVRCLEAGMNACLFKPLKIDKLAELLSSNEPAAEVPALDSLLSLESLRAMVYHDDAMVAKMLEKVGEESRNDMQQCWRHFDAQDWPALASSLHRLGGSAQIIYAGEIDDLCGQIERACQSAEDQEVIREGLLLLDEKLDTLNQSVVHYLQAS</sequence>